<dbReference type="Proteomes" id="UP000192578">
    <property type="component" value="Unassembled WGS sequence"/>
</dbReference>
<sequence length="561" mass="62743">MPVTYKLLQRTLKCATKRSLLSTKMDDTLLRTFSFAHLRNHFLVYYTIDFIVRRSTRKVTDMFYPKGQGVKWSIAFSLGVLLFLATKTGADYPAINVSIVVFGRVAVKGVTSLSVTEPPYEVAYERIKQAYQDRFIIDYLQTRAPPCLSIIPAEVPEECLPWWYYKLKALDHVIIFITPGNVFGTLSCGVNDTSLNLLAADWNALMVNTAAGIEISERSTFSTSLSFTSVAAWQYVDFTQILIAHLKWKSVFLVWDEPSVPVFESLAKGVMKALSQTGSRVASRLHTVNSSTTRFSFGPTLHFFGNISRVMFFYGHATQLRRLLQAREAFQSLLVLQPFNEGRTGSNQLRGQRKVELAREFRRRSLLKYNASYAPGNDLIDILMDGYIAVSLIGQVLNETLSGGQDPSNGRGLADSFLNRTFHTAEFGDVYIDAKGQRKDGRAVAHYNVEQINRLPFLAQHASDSDVLSPLINLTDWPGAPWPPPSEPKCGYRGDSPTCRTTGAAETFSGAVLASIALIGACASLVVRTIKQQRRRESEWWIVDTRNLYMDRGQTSIADGC</sequence>
<proteinExistence type="predicted"/>
<evidence type="ECO:0000313" key="2">
    <source>
        <dbReference type="EMBL" id="OWA49825.1"/>
    </source>
</evidence>
<organism evidence="2 3">
    <name type="scientific">Hypsibius exemplaris</name>
    <name type="common">Freshwater tardigrade</name>
    <dbReference type="NCBI Taxonomy" id="2072580"/>
    <lineage>
        <taxon>Eukaryota</taxon>
        <taxon>Metazoa</taxon>
        <taxon>Ecdysozoa</taxon>
        <taxon>Tardigrada</taxon>
        <taxon>Eutardigrada</taxon>
        <taxon>Parachela</taxon>
        <taxon>Hypsibioidea</taxon>
        <taxon>Hypsibiidae</taxon>
        <taxon>Hypsibius</taxon>
    </lineage>
</organism>
<keyword evidence="3" id="KW-1185">Reference proteome</keyword>
<evidence type="ECO:0000256" key="1">
    <source>
        <dbReference type="SAM" id="Phobius"/>
    </source>
</evidence>
<dbReference type="AlphaFoldDB" id="A0A9X6N9E1"/>
<gene>
    <name evidence="2" type="ORF">BV898_14360</name>
</gene>
<evidence type="ECO:0000313" key="3">
    <source>
        <dbReference type="Proteomes" id="UP000192578"/>
    </source>
</evidence>
<feature type="transmembrane region" description="Helical" evidence="1">
    <location>
        <begin position="508"/>
        <end position="527"/>
    </location>
</feature>
<accession>A0A9X6N9E1</accession>
<keyword evidence="1" id="KW-1133">Transmembrane helix</keyword>
<dbReference type="EMBL" id="MTYJ01000174">
    <property type="protein sequence ID" value="OWA49825.1"/>
    <property type="molecule type" value="Genomic_DNA"/>
</dbReference>
<keyword evidence="1" id="KW-0812">Transmembrane</keyword>
<evidence type="ECO:0008006" key="4">
    <source>
        <dbReference type="Google" id="ProtNLM"/>
    </source>
</evidence>
<keyword evidence="1" id="KW-0472">Membrane</keyword>
<comment type="caution">
    <text evidence="2">The sequence shown here is derived from an EMBL/GenBank/DDBJ whole genome shotgun (WGS) entry which is preliminary data.</text>
</comment>
<protein>
    <recommendedName>
        <fullName evidence="4">Receptor ligand binding region domain-containing protein</fullName>
    </recommendedName>
</protein>
<dbReference type="Gene3D" id="3.40.50.2300">
    <property type="match status" value="1"/>
</dbReference>
<name>A0A9X6N9E1_HYPEX</name>
<reference evidence="3" key="1">
    <citation type="submission" date="2017-01" db="EMBL/GenBank/DDBJ databases">
        <title>Comparative genomics of anhydrobiosis in the tardigrade Hypsibius dujardini.</title>
        <authorList>
            <person name="Yoshida Y."/>
            <person name="Koutsovoulos G."/>
            <person name="Laetsch D."/>
            <person name="Stevens L."/>
            <person name="Kumar S."/>
            <person name="Horikawa D."/>
            <person name="Ishino K."/>
            <person name="Komine S."/>
            <person name="Tomita M."/>
            <person name="Blaxter M."/>
            <person name="Arakawa K."/>
        </authorList>
    </citation>
    <scope>NUCLEOTIDE SEQUENCE [LARGE SCALE GENOMIC DNA]</scope>
    <source>
        <strain evidence="3">Z151</strain>
    </source>
</reference>
<dbReference type="InterPro" id="IPR028082">
    <property type="entry name" value="Peripla_BP_I"/>
</dbReference>
<dbReference type="SUPFAM" id="SSF53822">
    <property type="entry name" value="Periplasmic binding protein-like I"/>
    <property type="match status" value="1"/>
</dbReference>
<dbReference type="OrthoDB" id="1890790at2759"/>